<dbReference type="Pfam" id="PF02463">
    <property type="entry name" value="SMC_N"/>
    <property type="match status" value="1"/>
</dbReference>
<evidence type="ECO:0000313" key="7">
    <source>
        <dbReference type="RefSeq" id="XP_024935693.1"/>
    </source>
</evidence>
<feature type="domain" description="RecF/RecN/SMC N-terminal" evidence="5">
    <location>
        <begin position="11"/>
        <end position="1001"/>
    </location>
</feature>
<dbReference type="AlphaFoldDB" id="A0AAJ7R7F0"/>
<dbReference type="CTD" id="23137"/>
<dbReference type="RefSeq" id="XP_024935693.1">
    <property type="nucleotide sequence ID" value="XM_025079925.1"/>
</dbReference>
<dbReference type="PANTHER" id="PTHR45916:SF1">
    <property type="entry name" value="STRUCTURAL MAINTENANCE OF CHROMOSOMES PROTEIN 5"/>
    <property type="match status" value="1"/>
</dbReference>
<dbReference type="InterPro" id="IPR027417">
    <property type="entry name" value="P-loop_NTPase"/>
</dbReference>
<organism evidence="6 8">
    <name type="scientific">Cephus cinctus</name>
    <name type="common">Wheat stem sawfly</name>
    <dbReference type="NCBI Taxonomy" id="211228"/>
    <lineage>
        <taxon>Eukaryota</taxon>
        <taxon>Metazoa</taxon>
        <taxon>Ecdysozoa</taxon>
        <taxon>Arthropoda</taxon>
        <taxon>Hexapoda</taxon>
        <taxon>Insecta</taxon>
        <taxon>Pterygota</taxon>
        <taxon>Neoptera</taxon>
        <taxon>Endopterygota</taxon>
        <taxon>Hymenoptera</taxon>
        <taxon>Cephoidea</taxon>
        <taxon>Cephidae</taxon>
        <taxon>Cephus</taxon>
    </lineage>
</organism>
<gene>
    <name evidence="7 8" type="primary">LOC107275043</name>
</gene>
<evidence type="ECO:0000256" key="4">
    <source>
        <dbReference type="SAM" id="Coils"/>
    </source>
</evidence>
<dbReference type="InterPro" id="IPR003395">
    <property type="entry name" value="RecF/RecN/SMC_N"/>
</dbReference>
<dbReference type="KEGG" id="ccin:107275043"/>
<name>A0AAJ7R7F0_CEPCN</name>
<dbReference type="Gene3D" id="3.40.50.300">
    <property type="entry name" value="P-loop containing nucleotide triphosphate hydrolases"/>
    <property type="match status" value="2"/>
</dbReference>
<dbReference type="GeneID" id="107275043"/>
<comment type="similarity">
    <text evidence="1">Belongs to the SMC family. SMC5 subfamily.</text>
</comment>
<evidence type="ECO:0000256" key="3">
    <source>
        <dbReference type="ARBA" id="ARBA00023054"/>
    </source>
</evidence>
<evidence type="ECO:0000256" key="2">
    <source>
        <dbReference type="ARBA" id="ARBA00018687"/>
    </source>
</evidence>
<feature type="coiled-coil region" evidence="4">
    <location>
        <begin position="239"/>
        <end position="343"/>
    </location>
</feature>
<dbReference type="Proteomes" id="UP000694920">
    <property type="component" value="Unplaced"/>
</dbReference>
<reference evidence="7 8" key="1">
    <citation type="submission" date="2025-04" db="UniProtKB">
        <authorList>
            <consortium name="RefSeq"/>
        </authorList>
    </citation>
    <scope>IDENTIFICATION</scope>
</reference>
<evidence type="ECO:0000313" key="6">
    <source>
        <dbReference type="Proteomes" id="UP000694920"/>
    </source>
</evidence>
<dbReference type="GO" id="GO:0005634">
    <property type="term" value="C:nucleus"/>
    <property type="evidence" value="ECO:0007669"/>
    <property type="project" value="TreeGrafter"/>
</dbReference>
<accession>A0AAJ7R7F0</accession>
<keyword evidence="6" id="KW-1185">Reference proteome</keyword>
<dbReference type="GO" id="GO:0030915">
    <property type="term" value="C:Smc5-Smc6 complex"/>
    <property type="evidence" value="ECO:0007669"/>
    <property type="project" value="TreeGrafter"/>
</dbReference>
<dbReference type="GO" id="GO:0003697">
    <property type="term" value="F:single-stranded DNA binding"/>
    <property type="evidence" value="ECO:0007669"/>
    <property type="project" value="TreeGrafter"/>
</dbReference>
<keyword evidence="3 4" id="KW-0175">Coiled coil</keyword>
<evidence type="ECO:0000259" key="5">
    <source>
        <dbReference type="Pfam" id="PF02463"/>
    </source>
</evidence>
<dbReference type="GO" id="GO:0000724">
    <property type="term" value="P:double-strand break repair via homologous recombination"/>
    <property type="evidence" value="ECO:0007669"/>
    <property type="project" value="TreeGrafter"/>
</dbReference>
<evidence type="ECO:0000313" key="8">
    <source>
        <dbReference type="RefSeq" id="XP_024935694.1"/>
    </source>
</evidence>
<feature type="coiled-coil region" evidence="4">
    <location>
        <begin position="618"/>
        <end position="690"/>
    </location>
</feature>
<protein>
    <recommendedName>
        <fullName evidence="2">Structural maintenance of chromosomes protein 5</fullName>
    </recommendedName>
</protein>
<evidence type="ECO:0000256" key="1">
    <source>
        <dbReference type="ARBA" id="ARBA00010171"/>
    </source>
</evidence>
<dbReference type="RefSeq" id="XP_024935694.1">
    <property type="nucleotide sequence ID" value="XM_025079926.1"/>
</dbReference>
<sequence>MESVNIERGIITRLYVENFVTYDKVVVEPGRNLNLIIGPNGTGKSTIVCAIVLGLGGKPKIIGRALHIREYVKAGCSSSKIQIELKDTNGSIVITREFDISNNTTWQINGKRAATKDILQLTSSLNIQVDNLCQFLPQDKVQDFSKMNSQELLENTQRSVGDPMLFEYHAKLKSFRATQLELEQMIANKKNLLVNRTQQYDGLKEIVDSVKERKMIKKKMISLRQKKAWILYDTTRTKLIEAKKERDAVALEMKELDIQLAPLDKVLKTIKFKIRQLEEIEKQHKHEVSTRVSKIGKVVEEIQFHEERIQDIEDACQRAILREKNRNKEIADLEQQKSKLHNDFDYFVKEVGTEEKIKEHLRESGMLVEEQKNVVAKLDNQRTIFKQQEDLIKREILSQEAQLNLANLVDEERLKMLKRRSPDTYTAVLWLRENTNKFRSKIHEPILMESNVQSTKYSKYFESLIPNRDLIAFVCEDKQDMKQLILSTKQQLNLQVNAVYSDSNNHISTKPNIPLENIKQYGFEHYLASLIDAPVAVNNYLINMYRINNIPVGNDAVDQNVDNIPRKLSLFYSKNNTYSVSWSRYTNEKSVKIYRVRANGTLSVILDNDKLKTAAERLKVLQEKREYTLRDIKQIEETLRDADRKTEAYRRANAEHQSDLNKIRSLNSRILLAEQKVSQLQSERKAVEDVKESHDVEVRGVLKKQIRMYNQHNVLLEELFKCVTLCKQFSLEINMHRKTELLKEELASELRNKFQAVEQEFKALDKELMPLRDETKRLLEAALETTNGVGPQDAKFRQINNTFENLPATIDEINEELRIAQGKVYCLANNIDGESVLQTFEKVKADVESLTEEIAAKTSELEKNVQITENIRDKWLPPLSNLIERINHNFSSYFTLMNCAGEVSLVHDENPMDFAQYGLKIKVKFRDADELQELTRNRQSGGERAVTTAVYMIALQELSRVPFRCVDEINQGMDGINERRILDLIFKITERPNSSQYFLLTPKLLSAMTYIDTVTVHCIYNGPFMIPHTQFESNQYFKELDRLFRKKVPEED</sequence>
<dbReference type="PANTHER" id="PTHR45916">
    <property type="entry name" value="STRUCTURAL MAINTENANCE OF CHROMOSOMES PROTEIN 5"/>
    <property type="match status" value="1"/>
</dbReference>
<proteinExistence type="inferred from homology"/>
<dbReference type="SUPFAM" id="SSF52540">
    <property type="entry name" value="P-loop containing nucleoside triphosphate hydrolases"/>
    <property type="match status" value="1"/>
</dbReference>